<sequence length="323" mass="35963">MIIKEADDKKPAIRDLQALLSRPDCKPDAKKRIEQEIRNIRAGARGEEEAAYEIKVHWGESKNWMAIHDLRIEHDGLVAQIDHLLINRFLELWVCESKHFSEGIGINEHGEFAAFFGGKPYGVPSPIEQNAKHILILRKLFDSGAVKLPTRLGFTIKPDLKSLVLVSKGARISRPKAKIDGMDAIIKNDRVFKYIDKAIDQSNNPLLMAKIIGQDTLEALARDIARLHKPIAFDWTAKFGLPKEPPAIPAAKPQPQAPKAEPVTPPPEPTSSAEQEQNPKQKLVCHSCGAGVGYNVAKFCWFNKPKFGGNIYCIDCQKTASRA</sequence>
<proteinExistence type="predicted"/>
<feature type="region of interest" description="Disordered" evidence="1">
    <location>
        <begin position="244"/>
        <end position="279"/>
    </location>
</feature>
<feature type="domain" description="NERD" evidence="2">
    <location>
        <begin position="42"/>
        <end position="160"/>
    </location>
</feature>
<comment type="caution">
    <text evidence="3">The sequence shown here is derived from an EMBL/GenBank/DDBJ whole genome shotgun (WGS) entry which is preliminary data.</text>
</comment>
<dbReference type="Proteomes" id="UP000020218">
    <property type="component" value="Unassembled WGS sequence"/>
</dbReference>
<evidence type="ECO:0000313" key="3">
    <source>
        <dbReference type="EMBL" id="EXI68030.1"/>
    </source>
</evidence>
<dbReference type="STRING" id="1454001.AW08_01635"/>
<evidence type="ECO:0000256" key="1">
    <source>
        <dbReference type="SAM" id="MobiDB-lite"/>
    </source>
</evidence>
<gene>
    <name evidence="3" type="ORF">AW08_01635</name>
</gene>
<dbReference type="EMBL" id="JFAX01000007">
    <property type="protein sequence ID" value="EXI68030.1"/>
    <property type="molecule type" value="Genomic_DNA"/>
</dbReference>
<evidence type="ECO:0000259" key="2">
    <source>
        <dbReference type="PROSITE" id="PS50965"/>
    </source>
</evidence>
<reference evidence="3" key="1">
    <citation type="submission" date="2014-02" db="EMBL/GenBank/DDBJ databases">
        <title>Expanding our view of genomic diversity in Candidatus Accumulibacter clades.</title>
        <authorList>
            <person name="Skennerton C.T."/>
            <person name="Barr J.J."/>
            <person name="Slater F.R."/>
            <person name="Bond P.L."/>
            <person name="Tyson G.W."/>
        </authorList>
    </citation>
    <scope>NUCLEOTIDE SEQUENCE [LARGE SCALE GENOMIC DNA]</scope>
</reference>
<accession>A0A011NU24</accession>
<dbReference type="InterPro" id="IPR011528">
    <property type="entry name" value="NERD"/>
</dbReference>
<dbReference type="Pfam" id="PF08378">
    <property type="entry name" value="NERD"/>
    <property type="match status" value="1"/>
</dbReference>
<organism evidence="3 4">
    <name type="scientific">Candidatus Accumulibacter adjunctus</name>
    <dbReference type="NCBI Taxonomy" id="1454001"/>
    <lineage>
        <taxon>Bacteria</taxon>
        <taxon>Pseudomonadati</taxon>
        <taxon>Pseudomonadota</taxon>
        <taxon>Betaproteobacteria</taxon>
        <taxon>Candidatus Accumulibacter</taxon>
    </lineage>
</organism>
<dbReference type="AlphaFoldDB" id="A0A011NU24"/>
<dbReference type="PROSITE" id="PS50965">
    <property type="entry name" value="NERD"/>
    <property type="match status" value="1"/>
</dbReference>
<feature type="compositionally biased region" description="Low complexity" evidence="1">
    <location>
        <begin position="249"/>
        <end position="262"/>
    </location>
</feature>
<name>A0A011NU24_9PROT</name>
<keyword evidence="4" id="KW-1185">Reference proteome</keyword>
<evidence type="ECO:0000313" key="4">
    <source>
        <dbReference type="Proteomes" id="UP000020218"/>
    </source>
</evidence>
<protein>
    <submittedName>
        <fullName evidence="3">Nuclease-related domain protein</fullName>
    </submittedName>
</protein>
<dbReference type="PATRIC" id="fig|1454001.3.peg.1558"/>